<proteinExistence type="predicted"/>
<dbReference type="Proteomes" id="UP000281406">
    <property type="component" value="Unassembled WGS sequence"/>
</dbReference>
<dbReference type="EMBL" id="RJVU01050431">
    <property type="protein sequence ID" value="ROL42093.1"/>
    <property type="molecule type" value="Genomic_DNA"/>
</dbReference>
<sequence length="236" mass="26546">MCLDHMTTKQPVRSVRVRRRGLRVPHPFCRHKCVKNVADALLNLPDRRPKGLTAIMAADNQQHQSQTQLDNERRGPMTHDPSQSYSHTRLIKSIISLAVFNGFENRSNSPGTSQALGEAMEDSTLSLQIPQDVPQPSTTTSFSKPFTRVSIGGCTRTAGRICFRVTGAVDMRKQLPEQDSPEEYCEIQAFDSLPHRAQANSCRHCHKAEQHSNLQTSWDFLLVKANNHLLTSCHLH</sequence>
<accession>A0A3N0Y7B0</accession>
<name>A0A3N0Y7B0_ANAGA</name>
<dbReference type="AlphaFoldDB" id="A0A3N0Y7B0"/>
<feature type="region of interest" description="Disordered" evidence="1">
    <location>
        <begin position="59"/>
        <end position="86"/>
    </location>
</feature>
<protein>
    <submittedName>
        <fullName evidence="2">Uncharacterized protein</fullName>
    </submittedName>
</protein>
<evidence type="ECO:0000313" key="3">
    <source>
        <dbReference type="Proteomes" id="UP000281406"/>
    </source>
</evidence>
<keyword evidence="3" id="KW-1185">Reference proteome</keyword>
<evidence type="ECO:0000256" key="1">
    <source>
        <dbReference type="SAM" id="MobiDB-lite"/>
    </source>
</evidence>
<comment type="caution">
    <text evidence="2">The sequence shown here is derived from an EMBL/GenBank/DDBJ whole genome shotgun (WGS) entry which is preliminary data.</text>
</comment>
<organism evidence="2 3">
    <name type="scientific">Anabarilius grahami</name>
    <name type="common">Kanglang fish</name>
    <name type="synonym">Barilius grahami</name>
    <dbReference type="NCBI Taxonomy" id="495550"/>
    <lineage>
        <taxon>Eukaryota</taxon>
        <taxon>Metazoa</taxon>
        <taxon>Chordata</taxon>
        <taxon>Craniata</taxon>
        <taxon>Vertebrata</taxon>
        <taxon>Euteleostomi</taxon>
        <taxon>Actinopterygii</taxon>
        <taxon>Neopterygii</taxon>
        <taxon>Teleostei</taxon>
        <taxon>Ostariophysi</taxon>
        <taxon>Cypriniformes</taxon>
        <taxon>Xenocyprididae</taxon>
        <taxon>Xenocypridinae</taxon>
        <taxon>Xenocypridinae incertae sedis</taxon>
        <taxon>Anabarilius</taxon>
    </lineage>
</organism>
<feature type="compositionally biased region" description="Polar residues" evidence="1">
    <location>
        <begin position="59"/>
        <end position="69"/>
    </location>
</feature>
<evidence type="ECO:0000313" key="2">
    <source>
        <dbReference type="EMBL" id="ROL42093.1"/>
    </source>
</evidence>
<reference evidence="2 3" key="1">
    <citation type="submission" date="2018-10" db="EMBL/GenBank/DDBJ databases">
        <title>Genome assembly for a Yunnan-Guizhou Plateau 3E fish, Anabarilius grahami (Regan), and its evolutionary and genetic applications.</title>
        <authorList>
            <person name="Jiang W."/>
        </authorList>
    </citation>
    <scope>NUCLEOTIDE SEQUENCE [LARGE SCALE GENOMIC DNA]</scope>
    <source>
        <strain evidence="2">AG-KIZ</strain>
        <tissue evidence="2">Muscle</tissue>
    </source>
</reference>
<gene>
    <name evidence="2" type="ORF">DPX16_19540</name>
</gene>